<evidence type="ECO:0000256" key="2">
    <source>
        <dbReference type="SAM" id="MobiDB-lite"/>
    </source>
</evidence>
<dbReference type="PANTHER" id="PTHR36842:SF1">
    <property type="entry name" value="PROTEIN TOLB"/>
    <property type="match status" value="1"/>
</dbReference>
<protein>
    <recommendedName>
        <fullName evidence="6">Dipeptidylpeptidase IV N-terminal domain-containing protein</fullName>
    </recommendedName>
</protein>
<comment type="caution">
    <text evidence="4">The sequence shown here is derived from an EMBL/GenBank/DDBJ whole genome shotgun (WGS) entry which is preliminary data.</text>
</comment>
<gene>
    <name evidence="4" type="ORF">A2814_03390</name>
</gene>
<dbReference type="Gene3D" id="2.120.10.30">
    <property type="entry name" value="TolB, C-terminal domain"/>
    <property type="match status" value="2"/>
</dbReference>
<dbReference type="Pfam" id="PF07676">
    <property type="entry name" value="PD40"/>
    <property type="match status" value="1"/>
</dbReference>
<proteinExistence type="inferred from homology"/>
<evidence type="ECO:0000256" key="3">
    <source>
        <dbReference type="SAM" id="Phobius"/>
    </source>
</evidence>
<evidence type="ECO:0000313" key="5">
    <source>
        <dbReference type="Proteomes" id="UP000177869"/>
    </source>
</evidence>
<accession>A0A1F6UQA7</accession>
<dbReference type="InterPro" id="IPR011659">
    <property type="entry name" value="WD40"/>
</dbReference>
<dbReference type="Proteomes" id="UP000177869">
    <property type="component" value="Unassembled WGS sequence"/>
</dbReference>
<comment type="similarity">
    <text evidence="1">Belongs to the TolB family.</text>
</comment>
<organism evidence="4 5">
    <name type="scientific">Candidatus Nomurabacteria bacterium RIFCSPHIGHO2_01_FULL_38_19</name>
    <dbReference type="NCBI Taxonomy" id="1801732"/>
    <lineage>
        <taxon>Bacteria</taxon>
        <taxon>Candidatus Nomuraibacteriota</taxon>
    </lineage>
</organism>
<keyword evidence="3" id="KW-0812">Transmembrane</keyword>
<keyword evidence="3" id="KW-1133">Transmembrane helix</keyword>
<sequence length="374" mass="40998">MNNQKGFANIILVGIVVVILLGLASYFLFFQKQTPTTNQTPPISNNNPSVTPTSSNKIVPPNKILKVSIGLILKQFSPDFYPKVSADGSKIAFWKSGYSESGAEKPEESGLWVMNADGTGAKRIMKNPVGQVMNFEWSPITDTHYNERYVFAVIGNTLKVVTESGDGEKVLTTKSEDVSFPRWISVTDIAFIDKNNGNKLKVVDVDGTRQTRKGNDIALVYGEYRNNALDQGVIKSVTFDGVVKQLTPDNENGAFPVFSSDGKKVAYISFWSGPQKIMVMSVDGSNKVQVGSGNNPSWSFDSSRITYNLTQENQYNVTASDVYVVNANGSGNKKVETEIEKGPALNPRWFPDGKHIVLDYSDKGVGTIEIVPVE</sequence>
<dbReference type="EMBL" id="MFTI01000032">
    <property type="protein sequence ID" value="OGI59546.1"/>
    <property type="molecule type" value="Genomic_DNA"/>
</dbReference>
<evidence type="ECO:0008006" key="6">
    <source>
        <dbReference type="Google" id="ProtNLM"/>
    </source>
</evidence>
<dbReference type="STRING" id="1801732.A2814_03390"/>
<dbReference type="InterPro" id="IPR011042">
    <property type="entry name" value="6-blade_b-propeller_TolB-like"/>
</dbReference>
<reference evidence="4 5" key="1">
    <citation type="journal article" date="2016" name="Nat. Commun.">
        <title>Thousands of microbial genomes shed light on interconnected biogeochemical processes in an aquifer system.</title>
        <authorList>
            <person name="Anantharaman K."/>
            <person name="Brown C.T."/>
            <person name="Hug L.A."/>
            <person name="Sharon I."/>
            <person name="Castelle C.J."/>
            <person name="Probst A.J."/>
            <person name="Thomas B.C."/>
            <person name="Singh A."/>
            <person name="Wilkins M.J."/>
            <person name="Karaoz U."/>
            <person name="Brodie E.L."/>
            <person name="Williams K.H."/>
            <person name="Hubbard S.S."/>
            <person name="Banfield J.F."/>
        </authorList>
    </citation>
    <scope>NUCLEOTIDE SEQUENCE [LARGE SCALE GENOMIC DNA]</scope>
</reference>
<feature type="transmembrane region" description="Helical" evidence="3">
    <location>
        <begin position="7"/>
        <end position="29"/>
    </location>
</feature>
<dbReference type="PANTHER" id="PTHR36842">
    <property type="entry name" value="PROTEIN TOLB HOMOLOG"/>
    <property type="match status" value="1"/>
</dbReference>
<dbReference type="AlphaFoldDB" id="A0A1F6UQA7"/>
<name>A0A1F6UQA7_9BACT</name>
<feature type="region of interest" description="Disordered" evidence="2">
    <location>
        <begin position="36"/>
        <end position="55"/>
    </location>
</feature>
<dbReference type="SUPFAM" id="SSF82171">
    <property type="entry name" value="DPP6 N-terminal domain-like"/>
    <property type="match status" value="1"/>
</dbReference>
<keyword evidence="3" id="KW-0472">Membrane</keyword>
<evidence type="ECO:0000313" key="4">
    <source>
        <dbReference type="EMBL" id="OGI59546.1"/>
    </source>
</evidence>
<evidence type="ECO:0000256" key="1">
    <source>
        <dbReference type="ARBA" id="ARBA00009820"/>
    </source>
</evidence>